<dbReference type="OrthoDB" id="342444at2"/>
<organism evidence="1 2">
    <name type="scientific">Kribbella kalugense</name>
    <dbReference type="NCBI Taxonomy" id="2512221"/>
    <lineage>
        <taxon>Bacteria</taxon>
        <taxon>Bacillati</taxon>
        <taxon>Actinomycetota</taxon>
        <taxon>Actinomycetes</taxon>
        <taxon>Propionibacteriales</taxon>
        <taxon>Kribbellaceae</taxon>
        <taxon>Kribbella</taxon>
    </lineage>
</organism>
<gene>
    <name evidence="1" type="ORF">EV650_4279</name>
</gene>
<comment type="caution">
    <text evidence="1">The sequence shown here is derived from an EMBL/GenBank/DDBJ whole genome shotgun (WGS) entry which is preliminary data.</text>
</comment>
<dbReference type="SUPFAM" id="SSF55729">
    <property type="entry name" value="Acyl-CoA N-acyltransferases (Nat)"/>
    <property type="match status" value="1"/>
</dbReference>
<evidence type="ECO:0000313" key="2">
    <source>
        <dbReference type="Proteomes" id="UP000295447"/>
    </source>
</evidence>
<proteinExistence type="predicted"/>
<dbReference type="Gene3D" id="3.40.630.30">
    <property type="match status" value="1"/>
</dbReference>
<dbReference type="RefSeq" id="WP_134120785.1">
    <property type="nucleotide sequence ID" value="NZ_SODF01000002.1"/>
</dbReference>
<evidence type="ECO:0008006" key="3">
    <source>
        <dbReference type="Google" id="ProtNLM"/>
    </source>
</evidence>
<dbReference type="InterPro" id="IPR016181">
    <property type="entry name" value="Acyl_CoA_acyltransferase"/>
</dbReference>
<name>A0A4V3G747_9ACTN</name>
<dbReference type="EMBL" id="SODF01000002">
    <property type="protein sequence ID" value="TDW17704.1"/>
    <property type="molecule type" value="Genomic_DNA"/>
</dbReference>
<accession>A0A4V3G747</accession>
<dbReference type="Proteomes" id="UP000295447">
    <property type="component" value="Unassembled WGS sequence"/>
</dbReference>
<evidence type="ECO:0000313" key="1">
    <source>
        <dbReference type="EMBL" id="TDW17704.1"/>
    </source>
</evidence>
<keyword evidence="2" id="KW-1185">Reference proteome</keyword>
<protein>
    <recommendedName>
        <fullName evidence="3">Acetyltransferase (GNAT) family protein</fullName>
    </recommendedName>
</protein>
<dbReference type="AlphaFoldDB" id="A0A4V3G747"/>
<sequence>MPVSRLEITTVADRPELAHADIDVGYWPEFMRHNHVSAAYFAQVPETFPATCLIATAGDSIVGDAQAVQLAFGSELPAGGWEQAVVQAFSDVRLPATAACALNISVAQTWQGQGVAALLLTALRDATARLGLADLYAPVRPTAKHLEPGTPMREYASRTRSDGLPADPWLRTHVRAGGLVAGIAPASWVVAGSLAEWREWTGLPFDRTGPVEVPGALSLVDCSLDEDRATYVEANIWVRHRM</sequence>
<reference evidence="1 2" key="1">
    <citation type="submission" date="2019-03" db="EMBL/GenBank/DDBJ databases">
        <title>Genomic Encyclopedia of Type Strains, Phase III (KMG-III): the genomes of soil and plant-associated and newly described type strains.</title>
        <authorList>
            <person name="Whitman W."/>
        </authorList>
    </citation>
    <scope>NUCLEOTIDE SEQUENCE [LARGE SCALE GENOMIC DNA]</scope>
    <source>
        <strain evidence="1 2">VKM Ac-2570</strain>
    </source>
</reference>